<name>R7QA22_CHOCR</name>
<dbReference type="PANTHER" id="PTHR11774:SF6">
    <property type="entry name" value="PROTEIN FARNESYLTRANSFERASE SUBUNIT BETA"/>
    <property type="match status" value="1"/>
</dbReference>
<dbReference type="GO" id="GO:0005965">
    <property type="term" value="C:protein farnesyltransferase complex"/>
    <property type="evidence" value="ECO:0007669"/>
    <property type="project" value="UniProtKB-UniRule"/>
</dbReference>
<dbReference type="AlphaFoldDB" id="R7QA22"/>
<dbReference type="Proteomes" id="UP000012073">
    <property type="component" value="Unassembled WGS sequence"/>
</dbReference>
<dbReference type="InterPro" id="IPR001330">
    <property type="entry name" value="Prenyltrans"/>
</dbReference>
<dbReference type="EC" id="2.5.1.58" evidence="2 9"/>
<dbReference type="RefSeq" id="XP_005714718.1">
    <property type="nucleotide sequence ID" value="XM_005714661.1"/>
</dbReference>
<dbReference type="InterPro" id="IPR026872">
    <property type="entry name" value="FTB"/>
</dbReference>
<evidence type="ECO:0000256" key="7">
    <source>
        <dbReference type="ARBA" id="ARBA00022737"/>
    </source>
</evidence>
<keyword evidence="7" id="KW-0677">Repeat</keyword>
<dbReference type="PhylomeDB" id="R7QA22"/>
<dbReference type="Gene3D" id="1.50.10.20">
    <property type="match status" value="1"/>
</dbReference>
<keyword evidence="5 9" id="KW-0808">Transferase</keyword>
<dbReference type="GO" id="GO:0097354">
    <property type="term" value="P:prenylation"/>
    <property type="evidence" value="ECO:0007669"/>
    <property type="project" value="UniProtKB-UniRule"/>
</dbReference>
<dbReference type="GO" id="GO:0008270">
    <property type="term" value="F:zinc ion binding"/>
    <property type="evidence" value="ECO:0007669"/>
    <property type="project" value="UniProtKB-UniRule"/>
</dbReference>
<comment type="function">
    <text evidence="9">Catalyzes the transfer of a farnesyl moiety from farnesyl diphosphate to a cysteine at the fourth position from the C-terminus of several proteins. The beta subunit is responsible for peptide-binding.</text>
</comment>
<protein>
    <recommendedName>
        <fullName evidence="3 9">Protein farnesyltransferase subunit beta</fullName>
        <shortName evidence="9">FTase-beta</shortName>
        <ecNumber evidence="2 9">2.5.1.58</ecNumber>
    </recommendedName>
</protein>
<evidence type="ECO:0000256" key="2">
    <source>
        <dbReference type="ARBA" id="ARBA00012702"/>
    </source>
</evidence>
<dbReference type="Pfam" id="PF00432">
    <property type="entry name" value="Prenyltrans"/>
    <property type="match status" value="1"/>
</dbReference>
<evidence type="ECO:0000256" key="9">
    <source>
        <dbReference type="RuleBase" id="RU365056"/>
    </source>
</evidence>
<keyword evidence="8 9" id="KW-0862">Zinc</keyword>
<evidence type="ECO:0000256" key="1">
    <source>
        <dbReference type="ARBA" id="ARBA00010497"/>
    </source>
</evidence>
<dbReference type="InterPro" id="IPR008930">
    <property type="entry name" value="Terpenoid_cyclase/PrenylTrfase"/>
</dbReference>
<proteinExistence type="inferred from homology"/>
<evidence type="ECO:0000313" key="11">
    <source>
        <dbReference type="EMBL" id="CDF34899.1"/>
    </source>
</evidence>
<evidence type="ECO:0000256" key="5">
    <source>
        <dbReference type="ARBA" id="ARBA00022679"/>
    </source>
</evidence>
<comment type="cofactor">
    <cofactor evidence="9">
        <name>Zn(2+)</name>
        <dbReference type="ChEBI" id="CHEBI:29105"/>
    </cofactor>
    <text evidence="9">Binds 1 zinc ion per subunit.</text>
</comment>
<keyword evidence="6 9" id="KW-0479">Metal-binding</keyword>
<dbReference type="KEGG" id="ccp:CHC_T00003240001"/>
<dbReference type="Gramene" id="CDF34899">
    <property type="protein sequence ID" value="CDF34899"/>
    <property type="gene ID" value="CHC_T00003240001"/>
</dbReference>
<dbReference type="GeneID" id="17322430"/>
<evidence type="ECO:0000313" key="12">
    <source>
        <dbReference type="Proteomes" id="UP000012073"/>
    </source>
</evidence>
<accession>R7QA22</accession>
<dbReference type="GO" id="GO:0004660">
    <property type="term" value="F:protein farnesyltransferase activity"/>
    <property type="evidence" value="ECO:0007669"/>
    <property type="project" value="UniProtKB-UniRule"/>
</dbReference>
<evidence type="ECO:0000256" key="4">
    <source>
        <dbReference type="ARBA" id="ARBA00022602"/>
    </source>
</evidence>
<dbReference type="SUPFAM" id="SSF48239">
    <property type="entry name" value="Terpenoid cyclases/Protein prenyltransferases"/>
    <property type="match status" value="1"/>
</dbReference>
<dbReference type="InterPro" id="IPR045089">
    <property type="entry name" value="PGGT1B-like"/>
</dbReference>
<comment type="catalytic activity">
    <reaction evidence="9">
        <text>L-cysteinyl-[protein] + (2E,6E)-farnesyl diphosphate = S-(2E,6E)-farnesyl-L-cysteinyl-[protein] + diphosphate</text>
        <dbReference type="Rhea" id="RHEA:13345"/>
        <dbReference type="Rhea" id="RHEA-COMP:10131"/>
        <dbReference type="Rhea" id="RHEA-COMP:11535"/>
        <dbReference type="ChEBI" id="CHEBI:29950"/>
        <dbReference type="ChEBI" id="CHEBI:33019"/>
        <dbReference type="ChEBI" id="CHEBI:86019"/>
        <dbReference type="ChEBI" id="CHEBI:175763"/>
    </reaction>
</comment>
<dbReference type="OMA" id="WCIYWIL"/>
<dbReference type="EMBL" id="HG001709">
    <property type="protein sequence ID" value="CDF34899.1"/>
    <property type="molecule type" value="Genomic_DNA"/>
</dbReference>
<evidence type="ECO:0000256" key="6">
    <source>
        <dbReference type="ARBA" id="ARBA00022723"/>
    </source>
</evidence>
<dbReference type="OrthoDB" id="10261146at2759"/>
<keyword evidence="4 9" id="KW-0637">Prenyltransferase</keyword>
<feature type="domain" description="Prenyltransferase alpha-alpha toroid" evidence="10">
    <location>
        <begin position="61"/>
        <end position="384"/>
    </location>
</feature>
<evidence type="ECO:0000259" key="10">
    <source>
        <dbReference type="Pfam" id="PF00432"/>
    </source>
</evidence>
<organism evidence="11 12">
    <name type="scientific">Chondrus crispus</name>
    <name type="common">Carrageen Irish moss</name>
    <name type="synonym">Polymorpha crispa</name>
    <dbReference type="NCBI Taxonomy" id="2769"/>
    <lineage>
        <taxon>Eukaryota</taxon>
        <taxon>Rhodophyta</taxon>
        <taxon>Florideophyceae</taxon>
        <taxon>Rhodymeniophycidae</taxon>
        <taxon>Gigartinales</taxon>
        <taxon>Gigartinaceae</taxon>
        <taxon>Chondrus</taxon>
    </lineage>
</organism>
<reference evidence="12" key="1">
    <citation type="journal article" date="2013" name="Proc. Natl. Acad. Sci. U.S.A.">
        <title>Genome structure and metabolic features in the red seaweed Chondrus crispus shed light on evolution of the Archaeplastida.</title>
        <authorList>
            <person name="Collen J."/>
            <person name="Porcel B."/>
            <person name="Carre W."/>
            <person name="Ball S.G."/>
            <person name="Chaparro C."/>
            <person name="Tonon T."/>
            <person name="Barbeyron T."/>
            <person name="Michel G."/>
            <person name="Noel B."/>
            <person name="Valentin K."/>
            <person name="Elias M."/>
            <person name="Artiguenave F."/>
            <person name="Arun A."/>
            <person name="Aury J.M."/>
            <person name="Barbosa-Neto J.F."/>
            <person name="Bothwell J.H."/>
            <person name="Bouget F.Y."/>
            <person name="Brillet L."/>
            <person name="Cabello-Hurtado F."/>
            <person name="Capella-Gutierrez S."/>
            <person name="Charrier B."/>
            <person name="Cladiere L."/>
            <person name="Cock J.M."/>
            <person name="Coelho S.M."/>
            <person name="Colleoni C."/>
            <person name="Czjzek M."/>
            <person name="Da Silva C."/>
            <person name="Delage L."/>
            <person name="Denoeud F."/>
            <person name="Deschamps P."/>
            <person name="Dittami S.M."/>
            <person name="Gabaldon T."/>
            <person name="Gachon C.M."/>
            <person name="Groisillier A."/>
            <person name="Herve C."/>
            <person name="Jabbari K."/>
            <person name="Katinka M."/>
            <person name="Kloareg B."/>
            <person name="Kowalczyk N."/>
            <person name="Labadie K."/>
            <person name="Leblanc C."/>
            <person name="Lopez P.J."/>
            <person name="McLachlan D.H."/>
            <person name="Meslet-Cladiere L."/>
            <person name="Moustafa A."/>
            <person name="Nehr Z."/>
            <person name="Nyvall Collen P."/>
            <person name="Panaud O."/>
            <person name="Partensky F."/>
            <person name="Poulain J."/>
            <person name="Rensing S.A."/>
            <person name="Rousvoal S."/>
            <person name="Samson G."/>
            <person name="Symeonidi A."/>
            <person name="Weissenbach J."/>
            <person name="Zambounis A."/>
            <person name="Wincker P."/>
            <person name="Boyen C."/>
        </authorList>
    </citation>
    <scope>NUCLEOTIDE SEQUENCE [LARGE SCALE GENOMIC DNA]</scope>
    <source>
        <strain evidence="12">cv. Stackhouse</strain>
    </source>
</reference>
<dbReference type="STRING" id="2769.R7QA22"/>
<evidence type="ECO:0000256" key="8">
    <source>
        <dbReference type="ARBA" id="ARBA00022833"/>
    </source>
</evidence>
<sequence length="399" mass="43760">MSTNTPSYPPSVPTERELTDFGVQRVQHENIFSDTWHAQHYVEQRVFDIRHARPPEKPLVLFREKHVSWLMRHLQYLPRGSESFDVLQGWSCFWIVHSLNLLGATIPVPTASMVVKHLATFKDPVVGGYGGGPGQSSHLASSFSVIMTLCGLGTEEALMSIDSVSLLRFILQMKQADGSFRVSFGGETDVRAMYCAICIASIVGLLKGVEAEKITRGCASYVKSLQGFDGGLGGEPGAESHGGNSFCGLATLVILDELDAVDTGALLDWAVMRQMAYEGGFQGRTNKLVDSCYSFWVGSLFPLLGLKARAPAGMSKLFDADALQRYVLECAQLENGGFRDKPGTSRDLMHSCYALSGLSIAQHFGEAKHDAKNEVKKVDPVFNIAEDKINYVKEFFSQT</sequence>
<comment type="similarity">
    <text evidence="1 9">Belongs to the protein prenyltransferase subunit beta family.</text>
</comment>
<gene>
    <name evidence="11" type="ORF">CHC_T00003240001</name>
</gene>
<evidence type="ECO:0000256" key="3">
    <source>
        <dbReference type="ARBA" id="ARBA00015798"/>
    </source>
</evidence>
<dbReference type="PANTHER" id="PTHR11774">
    <property type="entry name" value="GERANYLGERANYL TRANSFERASE TYPE BETA SUBUNIT"/>
    <property type="match status" value="1"/>
</dbReference>
<comment type="subunit">
    <text evidence="9">Heterodimer of an alpha and a beta subunit.</text>
</comment>
<keyword evidence="12" id="KW-1185">Reference proteome</keyword>
<dbReference type="CDD" id="cd02893">
    <property type="entry name" value="FTase"/>
    <property type="match status" value="1"/>
</dbReference>